<feature type="transmembrane region" description="Helical" evidence="1">
    <location>
        <begin position="62"/>
        <end position="84"/>
    </location>
</feature>
<sequence>MESPEDVIGRELSPGERLLWSGRPPRGLRFRAGDLYLVPFALCWTAVAVFALVSIFTRQDFAPGAVIGVPFTSLFVVAGVYLSVGRFWVDAQWRRGTCYGVTSERVVVVTALSGRTLVHSLVLRQVAEVQLTVYRDGGGLIGFGTVPSWWYTGAGWPTNNSGGLVSLDLAADSRMVYEFIRGVQHAAAKPAEPGAAADGGA</sequence>
<protein>
    <recommendedName>
        <fullName evidence="4">DUF304 domain-containing protein</fullName>
    </recommendedName>
</protein>
<proteinExistence type="predicted"/>
<dbReference type="EMBL" id="NIDE01000002">
    <property type="protein sequence ID" value="OWK45725.1"/>
    <property type="molecule type" value="Genomic_DNA"/>
</dbReference>
<organism evidence="2 3">
    <name type="scientific">Fimbriiglobus ruber</name>
    <dbReference type="NCBI Taxonomy" id="1908690"/>
    <lineage>
        <taxon>Bacteria</taxon>
        <taxon>Pseudomonadati</taxon>
        <taxon>Planctomycetota</taxon>
        <taxon>Planctomycetia</taxon>
        <taxon>Gemmatales</taxon>
        <taxon>Gemmataceae</taxon>
        <taxon>Fimbriiglobus</taxon>
    </lineage>
</organism>
<comment type="caution">
    <text evidence="2">The sequence shown here is derived from an EMBL/GenBank/DDBJ whole genome shotgun (WGS) entry which is preliminary data.</text>
</comment>
<dbReference type="AlphaFoldDB" id="A0A225EB04"/>
<keyword evidence="3" id="KW-1185">Reference proteome</keyword>
<gene>
    <name evidence="2" type="ORF">FRUB_02056</name>
</gene>
<keyword evidence="1" id="KW-0812">Transmembrane</keyword>
<dbReference type="Proteomes" id="UP000214646">
    <property type="component" value="Unassembled WGS sequence"/>
</dbReference>
<dbReference type="RefSeq" id="WP_088253410.1">
    <property type="nucleotide sequence ID" value="NZ_NIDE01000002.1"/>
</dbReference>
<keyword evidence="1" id="KW-0472">Membrane</keyword>
<reference evidence="3" key="1">
    <citation type="submission" date="2017-06" db="EMBL/GenBank/DDBJ databases">
        <title>Genome analysis of Fimbriiglobus ruber SP5, the first member of the order Planctomycetales with confirmed chitinolytic capability.</title>
        <authorList>
            <person name="Ravin N.V."/>
            <person name="Rakitin A.L."/>
            <person name="Ivanova A.A."/>
            <person name="Beletsky A.V."/>
            <person name="Kulichevskaya I.S."/>
            <person name="Mardanov A.V."/>
            <person name="Dedysh S.N."/>
        </authorList>
    </citation>
    <scope>NUCLEOTIDE SEQUENCE [LARGE SCALE GENOMIC DNA]</scope>
    <source>
        <strain evidence="3">SP5</strain>
    </source>
</reference>
<evidence type="ECO:0008006" key="4">
    <source>
        <dbReference type="Google" id="ProtNLM"/>
    </source>
</evidence>
<accession>A0A225EB04</accession>
<name>A0A225EB04_9BACT</name>
<dbReference type="OrthoDB" id="199424at2"/>
<feature type="transmembrane region" description="Helical" evidence="1">
    <location>
        <begin position="35"/>
        <end position="56"/>
    </location>
</feature>
<evidence type="ECO:0000256" key="1">
    <source>
        <dbReference type="SAM" id="Phobius"/>
    </source>
</evidence>
<keyword evidence="1" id="KW-1133">Transmembrane helix</keyword>
<evidence type="ECO:0000313" key="2">
    <source>
        <dbReference type="EMBL" id="OWK45725.1"/>
    </source>
</evidence>
<evidence type="ECO:0000313" key="3">
    <source>
        <dbReference type="Proteomes" id="UP000214646"/>
    </source>
</evidence>